<evidence type="ECO:0000313" key="9">
    <source>
        <dbReference type="Proteomes" id="UP000054598"/>
    </source>
</evidence>
<keyword evidence="2" id="KW-0812">Transmembrane</keyword>
<dbReference type="GO" id="GO:0004252">
    <property type="term" value="F:serine-type endopeptidase activity"/>
    <property type="evidence" value="ECO:0007669"/>
    <property type="project" value="InterPro"/>
</dbReference>
<evidence type="ECO:0000313" key="7">
    <source>
        <dbReference type="EMBL" id="KUL05679.1"/>
    </source>
</evidence>
<reference evidence="7" key="1">
    <citation type="journal article" date="2015" name="MBio">
        <title>Genome-resolved metagenomic analysis reveals roles for candidate phyla and other microbial community members in biogeochemical transformations in oil reservoirs.</title>
        <authorList>
            <person name="Hu P."/>
            <person name="Tom L."/>
            <person name="Singh A."/>
            <person name="Thomas B.C."/>
            <person name="Baker B.J."/>
            <person name="Piceno Y.M."/>
            <person name="Andersen G.L."/>
            <person name="Banfield J.F."/>
        </authorList>
    </citation>
    <scope>NUCLEOTIDE SEQUENCE [LARGE SCALE GENOMIC DNA]</scope>
    <source>
        <strain evidence="6">62_101</strain>
        <strain evidence="7">63_41</strain>
    </source>
</reference>
<evidence type="ECO:0000313" key="6">
    <source>
        <dbReference type="EMBL" id="KUK63940.1"/>
    </source>
</evidence>
<dbReference type="Gene3D" id="2.10.109.10">
    <property type="entry name" value="Umud Fragment, subunit A"/>
    <property type="match status" value="1"/>
</dbReference>
<dbReference type="EMBL" id="LGHE01000002">
    <property type="protein sequence ID" value="KUL05679.1"/>
    <property type="molecule type" value="Genomic_DNA"/>
</dbReference>
<dbReference type="Proteomes" id="UP000054598">
    <property type="component" value="Unassembled WGS sequence"/>
</dbReference>
<sequence>MTGEGRLPGTVVYTGRSMYPTLRDRDIVVCSAHRRGQLRRGDVVLFRSEKDGRWIVHRICGVSGMGFTTRGDANPSVDEQPLPIDAVEGRVIAVERRGRRVRVPGGRIGHWSAVLLRGYHRRRRLLWHLLRRGCRDVALPNSVRRLLSPFIRVRVVEFKRADGTELHLFSGRRMIGLLRPADREWRLSPPFGLILDRDTLPRPP</sequence>
<dbReference type="EMBL" id="LGGD01000001">
    <property type="protein sequence ID" value="KUK63940.1"/>
    <property type="molecule type" value="Genomic_DNA"/>
</dbReference>
<reference evidence="8 9" key="2">
    <citation type="journal article" date="2015" name="MBio">
        <title>Genome-Resolved Metagenomic Analysis Reveals Roles for Candidate Phyla and Other Microbial Community Members in Biogeochemical Transformations in Oil Reservoirs.</title>
        <authorList>
            <person name="Hu P."/>
            <person name="Tom L."/>
            <person name="Singh A."/>
            <person name="Thomas B.C."/>
            <person name="Baker B.J."/>
            <person name="Piceno Y.M."/>
            <person name="Andersen G.L."/>
            <person name="Banfield J.F."/>
        </authorList>
    </citation>
    <scope>NUCLEOTIDE SEQUENCE [LARGE SCALE GENOMIC DNA]</scope>
</reference>
<dbReference type="Proteomes" id="UP000054323">
    <property type="component" value="Unassembled WGS sequence"/>
</dbReference>
<keyword evidence="3" id="KW-1133">Transmembrane helix</keyword>
<evidence type="ECO:0000256" key="3">
    <source>
        <dbReference type="ARBA" id="ARBA00022989"/>
    </source>
</evidence>
<evidence type="ECO:0000259" key="5">
    <source>
        <dbReference type="Pfam" id="PF10502"/>
    </source>
</evidence>
<comment type="caution">
    <text evidence="7">The sequence shown here is derived from an EMBL/GenBank/DDBJ whole genome shotgun (WGS) entry which is preliminary data.</text>
</comment>
<dbReference type="InterPro" id="IPR036286">
    <property type="entry name" value="LexA/Signal_pep-like_sf"/>
</dbReference>
<dbReference type="GO" id="GO:0006465">
    <property type="term" value="P:signal peptide processing"/>
    <property type="evidence" value="ECO:0007669"/>
    <property type="project" value="InterPro"/>
</dbReference>
<dbReference type="NCBIfam" id="TIGR02228">
    <property type="entry name" value="sigpep_I_arch"/>
    <property type="match status" value="1"/>
</dbReference>
<organism evidence="7 9">
    <name type="scientific">Methanoculleus marisnigri</name>
    <dbReference type="NCBI Taxonomy" id="2198"/>
    <lineage>
        <taxon>Archaea</taxon>
        <taxon>Methanobacteriati</taxon>
        <taxon>Methanobacteriota</taxon>
        <taxon>Stenosarchaea group</taxon>
        <taxon>Methanomicrobia</taxon>
        <taxon>Methanomicrobiales</taxon>
        <taxon>Methanomicrobiaceae</taxon>
        <taxon>Methanoculleus</taxon>
    </lineage>
</organism>
<accession>A0A101J2F3</accession>
<gene>
    <name evidence="6" type="ORF">XD82_0012</name>
    <name evidence="7" type="ORF">XE10_0039</name>
</gene>
<dbReference type="PATRIC" id="fig|2198.3.peg.1426"/>
<evidence type="ECO:0000256" key="4">
    <source>
        <dbReference type="ARBA" id="ARBA00023136"/>
    </source>
</evidence>
<keyword evidence="4" id="KW-0472">Membrane</keyword>
<comment type="subcellular location">
    <subcellularLocation>
        <location evidence="1">Membrane</location>
    </subcellularLocation>
</comment>
<evidence type="ECO:0000256" key="1">
    <source>
        <dbReference type="ARBA" id="ARBA00004370"/>
    </source>
</evidence>
<proteinExistence type="predicted"/>
<dbReference type="InterPro" id="IPR019533">
    <property type="entry name" value="Peptidase_S26"/>
</dbReference>
<evidence type="ECO:0000256" key="2">
    <source>
        <dbReference type="ARBA" id="ARBA00022692"/>
    </source>
</evidence>
<dbReference type="AlphaFoldDB" id="A0A101J2F3"/>
<dbReference type="Pfam" id="PF10502">
    <property type="entry name" value="Peptidase_S26"/>
    <property type="match status" value="1"/>
</dbReference>
<evidence type="ECO:0000313" key="8">
    <source>
        <dbReference type="Proteomes" id="UP000054323"/>
    </source>
</evidence>
<name>A0A101J2F3_9EURY</name>
<dbReference type="SUPFAM" id="SSF51306">
    <property type="entry name" value="LexA/Signal peptidase"/>
    <property type="match status" value="1"/>
</dbReference>
<feature type="domain" description="Peptidase S26" evidence="5">
    <location>
        <begin position="11"/>
        <end position="70"/>
    </location>
</feature>
<dbReference type="InterPro" id="IPR001733">
    <property type="entry name" value="Peptidase_S26B"/>
</dbReference>
<protein>
    <submittedName>
        <fullName evidence="7">Putative signal peptidase I</fullName>
    </submittedName>
</protein>
<dbReference type="GO" id="GO:0016020">
    <property type="term" value="C:membrane"/>
    <property type="evidence" value="ECO:0007669"/>
    <property type="project" value="UniProtKB-SubCell"/>
</dbReference>
<dbReference type="CDD" id="cd06530">
    <property type="entry name" value="S26_SPase_I"/>
    <property type="match status" value="1"/>
</dbReference>